<dbReference type="AlphaFoldDB" id="A0A7R9VCL2"/>
<gene>
    <name evidence="1" type="ORF">CEUR00632_LOCUS10331</name>
</gene>
<evidence type="ECO:0000313" key="1">
    <source>
        <dbReference type="EMBL" id="CAD8290300.1"/>
    </source>
</evidence>
<protein>
    <submittedName>
        <fullName evidence="1">Uncharacterized protein</fullName>
    </submittedName>
</protein>
<name>A0A7R9VCL2_9CHLO</name>
<sequence length="103" mass="11192">MTGLACLQCLECEAELGASNPSRTAQEHFDVSEPACHAKKSADAKVARTLKRTAQTAGLQWLHGTRCCNGNFHPMVCVSLGSGHGYRHTSYDHVFPIFSLMKA</sequence>
<accession>A0A7R9VCL2</accession>
<reference evidence="1" key="1">
    <citation type="submission" date="2021-01" db="EMBL/GenBank/DDBJ databases">
        <authorList>
            <person name="Corre E."/>
            <person name="Pelletier E."/>
            <person name="Niang G."/>
            <person name="Scheremetjew M."/>
            <person name="Finn R."/>
            <person name="Kale V."/>
            <person name="Holt S."/>
            <person name="Cochrane G."/>
            <person name="Meng A."/>
            <person name="Brown T."/>
            <person name="Cohen L."/>
        </authorList>
    </citation>
    <scope>NUCLEOTIDE SEQUENCE</scope>
    <source>
        <strain evidence="1">CCMP219</strain>
    </source>
</reference>
<organism evidence="1">
    <name type="scientific">Chlamydomonas euryale</name>
    <dbReference type="NCBI Taxonomy" id="1486919"/>
    <lineage>
        <taxon>Eukaryota</taxon>
        <taxon>Viridiplantae</taxon>
        <taxon>Chlorophyta</taxon>
        <taxon>core chlorophytes</taxon>
        <taxon>Chlorophyceae</taxon>
        <taxon>CS clade</taxon>
        <taxon>Chlamydomonadales</taxon>
        <taxon>Chlamydomonadaceae</taxon>
        <taxon>Chlamydomonas</taxon>
    </lineage>
</organism>
<dbReference type="EMBL" id="HBEC01022530">
    <property type="protein sequence ID" value="CAD8290300.1"/>
    <property type="molecule type" value="Transcribed_RNA"/>
</dbReference>
<proteinExistence type="predicted"/>